<keyword evidence="1" id="KW-1133">Transmembrane helix</keyword>
<gene>
    <name evidence="2" type="ORF">FQ154_13295</name>
</gene>
<feature type="transmembrane region" description="Helical" evidence="1">
    <location>
        <begin position="43"/>
        <end position="60"/>
    </location>
</feature>
<organism evidence="2 3">
    <name type="scientific">Paeniglutamicibacter gangotriensis</name>
    <dbReference type="NCBI Taxonomy" id="254787"/>
    <lineage>
        <taxon>Bacteria</taxon>
        <taxon>Bacillati</taxon>
        <taxon>Actinomycetota</taxon>
        <taxon>Actinomycetes</taxon>
        <taxon>Micrococcales</taxon>
        <taxon>Micrococcaceae</taxon>
        <taxon>Paeniglutamicibacter</taxon>
    </lineage>
</organism>
<keyword evidence="1" id="KW-0472">Membrane</keyword>
<dbReference type="OrthoDB" id="5074912at2"/>
<feature type="transmembrane region" description="Helical" evidence="1">
    <location>
        <begin position="72"/>
        <end position="93"/>
    </location>
</feature>
<dbReference type="AlphaFoldDB" id="A0A5B0EBT5"/>
<name>A0A5B0EBT5_9MICC</name>
<evidence type="ECO:0000313" key="2">
    <source>
        <dbReference type="EMBL" id="KAA0975772.1"/>
    </source>
</evidence>
<proteinExistence type="predicted"/>
<keyword evidence="1" id="KW-0812">Transmembrane</keyword>
<dbReference type="Proteomes" id="UP000323856">
    <property type="component" value="Unassembled WGS sequence"/>
</dbReference>
<protein>
    <submittedName>
        <fullName evidence="2">Uncharacterized protein</fullName>
    </submittedName>
</protein>
<dbReference type="EMBL" id="VOBL01000014">
    <property type="protein sequence ID" value="KAA0975772.1"/>
    <property type="molecule type" value="Genomic_DNA"/>
</dbReference>
<dbReference type="RefSeq" id="WP_043474628.1">
    <property type="nucleotide sequence ID" value="NZ_JBITUG010000005.1"/>
</dbReference>
<evidence type="ECO:0000313" key="3">
    <source>
        <dbReference type="Proteomes" id="UP000323856"/>
    </source>
</evidence>
<reference evidence="2 3" key="1">
    <citation type="submission" date="2019-07" db="EMBL/GenBank/DDBJ databases">
        <title>Analysis of the biochemical properties, biological activity and biotechnological potential of siderophores and biosurfactants produced by Antarctic psychrotolerant bacteria.</title>
        <authorList>
            <person name="Styczynski M."/>
            <person name="Krucon T."/>
            <person name="Decewicz P."/>
            <person name="Dziewit L."/>
        </authorList>
    </citation>
    <scope>NUCLEOTIDE SEQUENCE [LARGE SCALE GENOMIC DNA]</scope>
    <source>
        <strain evidence="2 3">ANT_H27</strain>
    </source>
</reference>
<accession>A0A5B0EBT5</accession>
<comment type="caution">
    <text evidence="2">The sequence shown here is derived from an EMBL/GenBank/DDBJ whole genome shotgun (WGS) entry which is preliminary data.</text>
</comment>
<sequence>MADYVEKASPTFRSRLGNSLLMGVAGGALTLVDPAKLRPRTLAGIYLGSGAGLAAVGWFATSPRDGFAPGKAFRGSVALGLAALSMAGTKFGFVVDAKIHQSLVRRGIKNPRPLMAIGSGVLLAAMELMESPSKNRTGTNIIGDAFAEAPERELTSEVRDLVAGLLEATDEYGSSVLREQLTEAKEQYWGDDGEFTSELSFVVPEDAALTLPRNYTFPVHADFTSADGTPLRISLMIYEGQLGALVLDVAHELMEAAHPRDTDPFESVTRWPLRSEVDYALEG</sequence>
<evidence type="ECO:0000256" key="1">
    <source>
        <dbReference type="SAM" id="Phobius"/>
    </source>
</evidence>